<feature type="region of interest" description="Disordered" evidence="2">
    <location>
        <begin position="377"/>
        <end position="423"/>
    </location>
</feature>
<evidence type="ECO:0000313" key="3">
    <source>
        <dbReference type="EMBL" id="KXS17683.1"/>
    </source>
</evidence>
<keyword evidence="1" id="KW-0175">Coiled coil</keyword>
<feature type="compositionally biased region" description="Polar residues" evidence="2">
    <location>
        <begin position="477"/>
        <end position="493"/>
    </location>
</feature>
<feature type="coiled-coil region" evidence="1">
    <location>
        <begin position="154"/>
        <end position="181"/>
    </location>
</feature>
<accession>A0A139AMC9</accession>
<dbReference type="AlphaFoldDB" id="A0A139AMC9"/>
<evidence type="ECO:0000256" key="2">
    <source>
        <dbReference type="SAM" id="MobiDB-lite"/>
    </source>
</evidence>
<feature type="compositionally biased region" description="Basic and acidic residues" evidence="2">
    <location>
        <begin position="395"/>
        <end position="413"/>
    </location>
</feature>
<name>A0A139AMC9_GONPJ</name>
<reference evidence="3 4" key="1">
    <citation type="journal article" date="2015" name="Genome Biol. Evol.">
        <title>Phylogenomic analyses indicate that early fungi evolved digesting cell walls of algal ancestors of land plants.</title>
        <authorList>
            <person name="Chang Y."/>
            <person name="Wang S."/>
            <person name="Sekimoto S."/>
            <person name="Aerts A.L."/>
            <person name="Choi C."/>
            <person name="Clum A."/>
            <person name="LaButti K.M."/>
            <person name="Lindquist E.A."/>
            <person name="Yee Ngan C."/>
            <person name="Ohm R.A."/>
            <person name="Salamov A.A."/>
            <person name="Grigoriev I.V."/>
            <person name="Spatafora J.W."/>
            <person name="Berbee M.L."/>
        </authorList>
    </citation>
    <scope>NUCLEOTIDE SEQUENCE [LARGE SCALE GENOMIC DNA]</scope>
    <source>
        <strain evidence="3 4">JEL478</strain>
    </source>
</reference>
<organism evidence="3 4">
    <name type="scientific">Gonapodya prolifera (strain JEL478)</name>
    <name type="common">Monoblepharis prolifera</name>
    <dbReference type="NCBI Taxonomy" id="1344416"/>
    <lineage>
        <taxon>Eukaryota</taxon>
        <taxon>Fungi</taxon>
        <taxon>Fungi incertae sedis</taxon>
        <taxon>Chytridiomycota</taxon>
        <taxon>Chytridiomycota incertae sedis</taxon>
        <taxon>Monoblepharidomycetes</taxon>
        <taxon>Monoblepharidales</taxon>
        <taxon>Gonapodyaceae</taxon>
        <taxon>Gonapodya</taxon>
    </lineage>
</organism>
<proteinExistence type="predicted"/>
<keyword evidence="4" id="KW-1185">Reference proteome</keyword>
<dbReference type="Proteomes" id="UP000070544">
    <property type="component" value="Unassembled WGS sequence"/>
</dbReference>
<dbReference type="EMBL" id="KQ965745">
    <property type="protein sequence ID" value="KXS17683.1"/>
    <property type="molecule type" value="Genomic_DNA"/>
</dbReference>
<gene>
    <name evidence="3" type="ORF">M427DRAFT_243778</name>
</gene>
<evidence type="ECO:0000313" key="4">
    <source>
        <dbReference type="Proteomes" id="UP000070544"/>
    </source>
</evidence>
<feature type="region of interest" description="Disordered" evidence="2">
    <location>
        <begin position="435"/>
        <end position="522"/>
    </location>
</feature>
<dbReference type="OrthoDB" id="10635770at2759"/>
<feature type="compositionally biased region" description="Low complexity" evidence="2">
    <location>
        <begin position="456"/>
        <end position="472"/>
    </location>
</feature>
<sequence length="522" mass="57789">MIALHVARLDTMRRVKLSVFDDIIRKKVEQLVGDNLKDYVKLEEFREQERKLQHIQSAPTSHMDRTVLSMHETMKLLTKGDSERRLKNKQTDLASLVLSLEDVVGEPHHTATQTLRDEKGNLRSLTSAVETVFEILGGSRVVSSTKERGLLSKLSLQQESISKLQQSVEDLRRNSSRSSDEGRLMSTVTSLERKVAELQARLDTSKPGPSFAELVARTEALELKLNKIQNSLDQMPSNNSKLNEALSKIAKEQTDLKTDVTEMKARGQSFRDSIESRVVETTTTAGAEMKQEIDNVHSKLHKVEALTQSVLKHVDESYAKVSGLVQVPHDEDNWKSLEEYNVHVMTAVLRNLDRSFEEHTRKCNEQIETALNSFQSLRQKRRRGLEDSNSATAPDETRPRKDGTTTDVTHDGTMENGRASKRARIDGAVQPTVGAAAAASTPVSGLRDIYGPQNYRRPLNSSNRPSSTSEPNGFNMAANNQSPSGSLNGSVSHAQRPDERGGNIGEAPPRTPPNGVGGDSGT</sequence>
<feature type="compositionally biased region" description="Low complexity" evidence="2">
    <location>
        <begin position="435"/>
        <end position="445"/>
    </location>
</feature>
<protein>
    <submittedName>
        <fullName evidence="3">Uncharacterized protein</fullName>
    </submittedName>
</protein>
<evidence type="ECO:0000256" key="1">
    <source>
        <dbReference type="SAM" id="Coils"/>
    </source>
</evidence>